<evidence type="ECO:0000313" key="5">
    <source>
        <dbReference type="Proteomes" id="UP000321204"/>
    </source>
</evidence>
<evidence type="ECO:0000256" key="2">
    <source>
        <dbReference type="ARBA" id="ARBA00022723"/>
    </source>
</evidence>
<evidence type="ECO:0000313" key="4">
    <source>
        <dbReference type="EMBL" id="QEC57872.1"/>
    </source>
</evidence>
<dbReference type="SUPFAM" id="SSF109854">
    <property type="entry name" value="DinB/YfiT-like putative metalloenzymes"/>
    <property type="match status" value="1"/>
</dbReference>
<dbReference type="InterPro" id="IPR034660">
    <property type="entry name" value="DinB/YfiT-like"/>
</dbReference>
<keyword evidence="5" id="KW-1185">Reference proteome</keyword>
<dbReference type="Proteomes" id="UP000321204">
    <property type="component" value="Chromosome"/>
</dbReference>
<keyword evidence="2 3" id="KW-0479">Metal-binding</keyword>
<dbReference type="AlphaFoldDB" id="A0A5B8UNC7"/>
<name>A0A5B8UNC7_9BACT</name>
<dbReference type="RefSeq" id="WP_146790644.1">
    <property type="nucleotide sequence ID" value="NZ_BAABIO010000003.1"/>
</dbReference>
<gene>
    <name evidence="4" type="ORF">FSB75_18840</name>
</gene>
<dbReference type="Pfam" id="PF05163">
    <property type="entry name" value="DinB"/>
    <property type="match status" value="1"/>
</dbReference>
<dbReference type="Gene3D" id="1.20.120.450">
    <property type="entry name" value="dinb family like domain"/>
    <property type="match status" value="1"/>
</dbReference>
<protein>
    <recommendedName>
        <fullName evidence="6">Damage-inducible protein DinB</fullName>
    </recommendedName>
</protein>
<dbReference type="EMBL" id="CP042433">
    <property type="protein sequence ID" value="QEC57872.1"/>
    <property type="molecule type" value="Genomic_DNA"/>
</dbReference>
<dbReference type="OrthoDB" id="9811413at2"/>
<proteinExistence type="inferred from homology"/>
<dbReference type="InterPro" id="IPR007837">
    <property type="entry name" value="DinB"/>
</dbReference>
<comment type="similarity">
    <text evidence="1">Belongs to the DinB family.</text>
</comment>
<dbReference type="PANTHER" id="PTHR37302:SF3">
    <property type="entry name" value="DAMAGE-INDUCIBLE PROTEIN DINB"/>
    <property type="match status" value="1"/>
</dbReference>
<feature type="binding site" evidence="3">
    <location>
        <position position="135"/>
    </location>
    <ligand>
        <name>a divalent metal cation</name>
        <dbReference type="ChEBI" id="CHEBI:60240"/>
    </ligand>
</feature>
<sequence>MKEVFLQYAAYNLWANNLLLSAAEALPEEQQMTEIKSSFPSLFKTVLHLLDAESIWWQRIKLQEKIERPSESFNGSFSELNKALLLQNKQWQDWISGLNEHGLQHEFIYFNSQGERFKQPVYQMLLHMFNHGTYHRGQMVTMLRQLGIEKIPSTDFIAWSRKK</sequence>
<accession>A0A5B8UNC7</accession>
<reference evidence="4 5" key="1">
    <citation type="journal article" date="2015" name="Int. J. Syst. Evol. Microbiol.">
        <title>Flavisolibacter ginsenosidimutans sp. nov., with ginsenoside-converting activity isolated from soil used for cultivating ginseng.</title>
        <authorList>
            <person name="Zhao Y."/>
            <person name="Liu Q."/>
            <person name="Kang M.S."/>
            <person name="Jin F."/>
            <person name="Yu H."/>
            <person name="Im W.T."/>
        </authorList>
    </citation>
    <scope>NUCLEOTIDE SEQUENCE [LARGE SCALE GENOMIC DNA]</scope>
    <source>
        <strain evidence="4 5">Gsoil 636</strain>
    </source>
</reference>
<dbReference type="PANTHER" id="PTHR37302">
    <property type="entry name" value="SLR1116 PROTEIN"/>
    <property type="match status" value="1"/>
</dbReference>
<feature type="binding site" evidence="3">
    <location>
        <position position="48"/>
    </location>
    <ligand>
        <name>a divalent metal cation</name>
        <dbReference type="ChEBI" id="CHEBI:60240"/>
    </ligand>
</feature>
<evidence type="ECO:0008006" key="6">
    <source>
        <dbReference type="Google" id="ProtNLM"/>
    </source>
</evidence>
<dbReference type="KEGG" id="fgg:FSB75_18840"/>
<organism evidence="4 5">
    <name type="scientific">Flavisolibacter ginsenosidimutans</name>
    <dbReference type="NCBI Taxonomy" id="661481"/>
    <lineage>
        <taxon>Bacteria</taxon>
        <taxon>Pseudomonadati</taxon>
        <taxon>Bacteroidota</taxon>
        <taxon>Chitinophagia</taxon>
        <taxon>Chitinophagales</taxon>
        <taxon>Chitinophagaceae</taxon>
        <taxon>Flavisolibacter</taxon>
    </lineage>
</organism>
<feature type="binding site" evidence="3">
    <location>
        <position position="131"/>
    </location>
    <ligand>
        <name>a divalent metal cation</name>
        <dbReference type="ChEBI" id="CHEBI:60240"/>
    </ligand>
</feature>
<evidence type="ECO:0000256" key="3">
    <source>
        <dbReference type="PIRSR" id="PIRSR607837-1"/>
    </source>
</evidence>
<dbReference type="GO" id="GO:0046872">
    <property type="term" value="F:metal ion binding"/>
    <property type="evidence" value="ECO:0007669"/>
    <property type="project" value="UniProtKB-KW"/>
</dbReference>
<evidence type="ECO:0000256" key="1">
    <source>
        <dbReference type="ARBA" id="ARBA00008635"/>
    </source>
</evidence>